<proteinExistence type="predicted"/>
<reference evidence="1 2" key="1">
    <citation type="journal article" date="2013" name="PLoS ONE">
        <title>Genomic Analysis by Deep Sequencing of the Probiotic Lactobacillus brevis KB290 Harboring Nine Plasmids Reveals Genomic Stability.</title>
        <authorList>
            <person name="Fukao M."/>
            <person name="Oshima K."/>
            <person name="Morita H."/>
            <person name="Toh H."/>
            <person name="Suda W."/>
            <person name="Kim S.W."/>
            <person name="Suzuki S."/>
            <person name="Yakabe T."/>
            <person name="Hattori M."/>
            <person name="Yajima N."/>
        </authorList>
    </citation>
    <scope>NUCLEOTIDE SEQUENCE [LARGE SCALE GENOMIC DNA]</scope>
    <source>
        <strain evidence="1 2">KB290</strain>
    </source>
</reference>
<dbReference type="Proteomes" id="UP000012042">
    <property type="component" value="Chromosome"/>
</dbReference>
<dbReference type="KEGG" id="lbk:LVISKB_2170"/>
<sequence>METVILFTLVFGLGLPIRLGYERWKQNHDK</sequence>
<evidence type="ECO:0000313" key="2">
    <source>
        <dbReference type="Proteomes" id="UP000012042"/>
    </source>
</evidence>
<name>M5AHA0_LEVBR</name>
<accession>M5AHA0</accession>
<dbReference type="EMBL" id="AP012167">
    <property type="protein sequence ID" value="BAN07805.1"/>
    <property type="molecule type" value="Genomic_DNA"/>
</dbReference>
<dbReference type="HOGENOM" id="CLU_3404137_0_0_9"/>
<protein>
    <submittedName>
        <fullName evidence="1">Uncharacterized protein</fullName>
    </submittedName>
</protein>
<dbReference type="AlphaFoldDB" id="M5AHA0"/>
<gene>
    <name evidence="1" type="ORF">LVISKB_2170</name>
</gene>
<organism evidence="1 2">
    <name type="scientific">Levilactobacillus brevis KB290</name>
    <dbReference type="NCBI Taxonomy" id="1001583"/>
    <lineage>
        <taxon>Bacteria</taxon>
        <taxon>Bacillati</taxon>
        <taxon>Bacillota</taxon>
        <taxon>Bacilli</taxon>
        <taxon>Lactobacillales</taxon>
        <taxon>Lactobacillaceae</taxon>
        <taxon>Levilactobacillus</taxon>
    </lineage>
</organism>
<evidence type="ECO:0000313" key="1">
    <source>
        <dbReference type="EMBL" id="BAN07805.1"/>
    </source>
</evidence>